<dbReference type="AlphaFoldDB" id="A0A1L7XGR4"/>
<evidence type="ECO:0000256" key="9">
    <source>
        <dbReference type="SAM" id="Phobius"/>
    </source>
</evidence>
<reference evidence="11 12" key="1">
    <citation type="submission" date="2016-03" db="EMBL/GenBank/DDBJ databases">
        <authorList>
            <person name="Ploux O."/>
        </authorList>
    </citation>
    <scope>NUCLEOTIDE SEQUENCE [LARGE SCALE GENOMIC DNA]</scope>
    <source>
        <strain evidence="11 12">UAMH 11012</strain>
    </source>
</reference>
<dbReference type="Proteomes" id="UP000184330">
    <property type="component" value="Unassembled WGS sequence"/>
</dbReference>
<evidence type="ECO:0000259" key="10">
    <source>
        <dbReference type="PROSITE" id="PS51758"/>
    </source>
</evidence>
<evidence type="ECO:0000256" key="6">
    <source>
        <dbReference type="ARBA" id="ARBA00023136"/>
    </source>
</evidence>
<feature type="compositionally biased region" description="Basic and acidic residues" evidence="8">
    <location>
        <begin position="188"/>
        <end position="201"/>
    </location>
</feature>
<dbReference type="PANTHER" id="PTHR14009:SF6">
    <property type="entry name" value="LETM1 RBD DOMAIN-CONTAINING PROTEIN"/>
    <property type="match status" value="1"/>
</dbReference>
<evidence type="ECO:0000256" key="7">
    <source>
        <dbReference type="PROSITE-ProRule" id="PRU01094"/>
    </source>
</evidence>
<comment type="subcellular location">
    <subcellularLocation>
        <location evidence="1">Mitochondrion inner membrane</location>
        <topology evidence="1">Single-pass membrane protein</topology>
    </subcellularLocation>
</comment>
<name>A0A1L7XGR4_9HELO</name>
<accession>A0A1L7XGR4</accession>
<evidence type="ECO:0000256" key="5">
    <source>
        <dbReference type="ARBA" id="ARBA00023128"/>
    </source>
</evidence>
<proteinExistence type="predicted"/>
<evidence type="ECO:0000313" key="11">
    <source>
        <dbReference type="EMBL" id="CZR64233.1"/>
    </source>
</evidence>
<dbReference type="PROSITE" id="PS51758">
    <property type="entry name" value="LETM1_RBD"/>
    <property type="match status" value="1"/>
</dbReference>
<keyword evidence="4 9" id="KW-1133">Transmembrane helix</keyword>
<feature type="region of interest" description="Disordered" evidence="8">
    <location>
        <begin position="188"/>
        <end position="213"/>
    </location>
</feature>
<organism evidence="11 12">
    <name type="scientific">Phialocephala subalpina</name>
    <dbReference type="NCBI Taxonomy" id="576137"/>
    <lineage>
        <taxon>Eukaryota</taxon>
        <taxon>Fungi</taxon>
        <taxon>Dikarya</taxon>
        <taxon>Ascomycota</taxon>
        <taxon>Pezizomycotina</taxon>
        <taxon>Leotiomycetes</taxon>
        <taxon>Helotiales</taxon>
        <taxon>Mollisiaceae</taxon>
        <taxon>Phialocephala</taxon>
        <taxon>Phialocephala fortinii species complex</taxon>
    </lineage>
</organism>
<dbReference type="STRING" id="576137.A0A1L7XGR4"/>
<keyword evidence="2 9" id="KW-0812">Transmembrane</keyword>
<evidence type="ECO:0000256" key="3">
    <source>
        <dbReference type="ARBA" id="ARBA00022792"/>
    </source>
</evidence>
<dbReference type="OrthoDB" id="73691at2759"/>
<dbReference type="InterPro" id="IPR044202">
    <property type="entry name" value="LETM1/MDM38-like"/>
</dbReference>
<evidence type="ECO:0000256" key="1">
    <source>
        <dbReference type="ARBA" id="ARBA00004434"/>
    </source>
</evidence>
<feature type="transmembrane region" description="Helical" evidence="9">
    <location>
        <begin position="152"/>
        <end position="177"/>
    </location>
</feature>
<keyword evidence="6 9" id="KW-0472">Membrane</keyword>
<dbReference type="GO" id="GO:0005743">
    <property type="term" value="C:mitochondrial inner membrane"/>
    <property type="evidence" value="ECO:0007669"/>
    <property type="project" value="UniProtKB-SubCell"/>
</dbReference>
<keyword evidence="3" id="KW-0999">Mitochondrion inner membrane</keyword>
<evidence type="ECO:0000313" key="12">
    <source>
        <dbReference type="Proteomes" id="UP000184330"/>
    </source>
</evidence>
<evidence type="ECO:0000256" key="2">
    <source>
        <dbReference type="ARBA" id="ARBA00022692"/>
    </source>
</evidence>
<keyword evidence="5 7" id="KW-0496">Mitochondrion</keyword>
<dbReference type="PANTHER" id="PTHR14009">
    <property type="entry name" value="LEUCINE ZIPPER-EF-HAND CONTAINING TRANSMEMBRANE PROTEIN"/>
    <property type="match status" value="1"/>
</dbReference>
<dbReference type="InterPro" id="IPR033122">
    <property type="entry name" value="LETM1-like_RBD"/>
</dbReference>
<sequence length="345" mass="39110">MNTTTLRGLRAATRFPTTSTKYTVLDVKKPSTEFLQLRYASSIPSTPHKSTPPLQKLSDINGPLTTLPPPLDLPIRKEDQSLPSYLFATGKTYVTFYKTGIKNIYTNYKLSSPIQSRVSKSTLQQLVSSNSITRSEYQLLFRNWHDIKRIPLFGLVLLVCGEFTPLVVIAFTAVVPWTCRIPKQIDSDRRKLEERRGESFRELTSLPPSPNPGMKVEEAAEKLDKWQLRHINSSLSLSSSLWSWIFGPPSFLLKRRVKAAISYLEMDDTLINRAGGVAGMSGEEVKIACVERGINVMGMKEEKLKEFLGSWLRSREKVGVERLLLTRPNVWPVRTNSPETKRVKL</sequence>
<evidence type="ECO:0000256" key="4">
    <source>
        <dbReference type="ARBA" id="ARBA00022989"/>
    </source>
</evidence>
<evidence type="ECO:0000256" key="8">
    <source>
        <dbReference type="SAM" id="MobiDB-lite"/>
    </source>
</evidence>
<dbReference type="GO" id="GO:0030003">
    <property type="term" value="P:intracellular monoatomic cation homeostasis"/>
    <property type="evidence" value="ECO:0007669"/>
    <property type="project" value="TreeGrafter"/>
</dbReference>
<gene>
    <name evidence="11" type="ORF">PAC_14131</name>
</gene>
<protein>
    <recommendedName>
        <fullName evidence="10">Letm1 RBD domain-containing protein</fullName>
    </recommendedName>
</protein>
<dbReference type="GO" id="GO:0043022">
    <property type="term" value="F:ribosome binding"/>
    <property type="evidence" value="ECO:0007669"/>
    <property type="project" value="InterPro"/>
</dbReference>
<dbReference type="Pfam" id="PF07766">
    <property type="entry name" value="LETM1_RBD"/>
    <property type="match status" value="1"/>
</dbReference>
<feature type="domain" description="Letm1 RBD" evidence="10">
    <location>
        <begin position="165"/>
        <end position="345"/>
    </location>
</feature>
<keyword evidence="12" id="KW-1185">Reference proteome</keyword>
<dbReference type="EMBL" id="FJOG01000026">
    <property type="protein sequence ID" value="CZR64233.1"/>
    <property type="molecule type" value="Genomic_DNA"/>
</dbReference>